<gene>
    <name evidence="2" type="ORF">GCM10011505_23950</name>
</gene>
<sequence>MGQQQHPACRIAARPALQMQMRQAVKQRSGIGAEPMPGEAADAGRNRQGIGIAAGLSRLYINQSAHDGSIA</sequence>
<comment type="caution">
    <text evidence="2">The sequence shown here is derived from an EMBL/GenBank/DDBJ whole genome shotgun (WGS) entry which is preliminary data.</text>
</comment>
<accession>A0ABQ1IJ11</accession>
<name>A0ABQ1IJ11_9PROT</name>
<dbReference type="Proteomes" id="UP000603352">
    <property type="component" value="Unassembled WGS sequence"/>
</dbReference>
<reference evidence="3" key="1">
    <citation type="journal article" date="2019" name="Int. J. Syst. Evol. Microbiol.">
        <title>The Global Catalogue of Microorganisms (GCM) 10K type strain sequencing project: providing services to taxonomists for standard genome sequencing and annotation.</title>
        <authorList>
            <consortium name="The Broad Institute Genomics Platform"/>
            <consortium name="The Broad Institute Genome Sequencing Center for Infectious Disease"/>
            <person name="Wu L."/>
            <person name="Ma J."/>
        </authorList>
    </citation>
    <scope>NUCLEOTIDE SEQUENCE [LARGE SCALE GENOMIC DNA]</scope>
    <source>
        <strain evidence="3">CGMCC 1.10188</strain>
    </source>
</reference>
<proteinExistence type="predicted"/>
<dbReference type="EMBL" id="BMDZ01000025">
    <property type="protein sequence ID" value="GGB41735.1"/>
    <property type="molecule type" value="Genomic_DNA"/>
</dbReference>
<evidence type="ECO:0000256" key="1">
    <source>
        <dbReference type="SAM" id="MobiDB-lite"/>
    </source>
</evidence>
<protein>
    <submittedName>
        <fullName evidence="2">Uncharacterized protein</fullName>
    </submittedName>
</protein>
<keyword evidence="3" id="KW-1185">Reference proteome</keyword>
<feature type="region of interest" description="Disordered" evidence="1">
    <location>
        <begin position="25"/>
        <end position="45"/>
    </location>
</feature>
<organism evidence="2 3">
    <name type="scientific">Tistrella bauzanensis</name>
    <dbReference type="NCBI Taxonomy" id="657419"/>
    <lineage>
        <taxon>Bacteria</taxon>
        <taxon>Pseudomonadati</taxon>
        <taxon>Pseudomonadota</taxon>
        <taxon>Alphaproteobacteria</taxon>
        <taxon>Geminicoccales</taxon>
        <taxon>Geminicoccaceae</taxon>
        <taxon>Tistrella</taxon>
    </lineage>
</organism>
<evidence type="ECO:0000313" key="3">
    <source>
        <dbReference type="Proteomes" id="UP000603352"/>
    </source>
</evidence>
<evidence type="ECO:0000313" key="2">
    <source>
        <dbReference type="EMBL" id="GGB41735.1"/>
    </source>
</evidence>